<organism evidence="6 7">
    <name type="scientific">Thraustotheca clavata</name>
    <dbReference type="NCBI Taxonomy" id="74557"/>
    <lineage>
        <taxon>Eukaryota</taxon>
        <taxon>Sar</taxon>
        <taxon>Stramenopiles</taxon>
        <taxon>Oomycota</taxon>
        <taxon>Saprolegniomycetes</taxon>
        <taxon>Saprolegniales</taxon>
        <taxon>Achlyaceae</taxon>
        <taxon>Thraustotheca</taxon>
    </lineage>
</organism>
<dbReference type="EMBL" id="JNBS01003109">
    <property type="protein sequence ID" value="OQR88599.1"/>
    <property type="molecule type" value="Genomic_DNA"/>
</dbReference>
<feature type="repeat" description="ANK" evidence="3">
    <location>
        <begin position="94"/>
        <end position="126"/>
    </location>
</feature>
<dbReference type="Pfam" id="PF12796">
    <property type="entry name" value="Ank_2"/>
    <property type="match status" value="1"/>
</dbReference>
<dbReference type="Pfam" id="PF00023">
    <property type="entry name" value="Ank"/>
    <property type="match status" value="1"/>
</dbReference>
<evidence type="ECO:0000256" key="3">
    <source>
        <dbReference type="PROSITE-ProRule" id="PRU00023"/>
    </source>
</evidence>
<feature type="region of interest" description="Disordered" evidence="4">
    <location>
        <begin position="20"/>
        <end position="41"/>
    </location>
</feature>
<comment type="caution">
    <text evidence="6">The sequence shown here is derived from an EMBL/GenBank/DDBJ whole genome shotgun (WGS) entry which is preliminary data.</text>
</comment>
<feature type="domain" description="F-box" evidence="5">
    <location>
        <begin position="245"/>
        <end position="278"/>
    </location>
</feature>
<dbReference type="PROSITE" id="PS50088">
    <property type="entry name" value="ANK_REPEAT"/>
    <property type="match status" value="2"/>
</dbReference>
<gene>
    <name evidence="6" type="ORF">THRCLA_22836</name>
</gene>
<reference evidence="6 7" key="1">
    <citation type="journal article" date="2014" name="Genome Biol. Evol.">
        <title>The secreted proteins of Achlya hypogyna and Thraustotheca clavata identify the ancestral oomycete secretome and reveal gene acquisitions by horizontal gene transfer.</title>
        <authorList>
            <person name="Misner I."/>
            <person name="Blouin N."/>
            <person name="Leonard G."/>
            <person name="Richards T.A."/>
            <person name="Lane C.E."/>
        </authorList>
    </citation>
    <scope>NUCLEOTIDE SEQUENCE [LARGE SCALE GENOMIC DNA]</scope>
    <source>
        <strain evidence="6 7">ATCC 34112</strain>
    </source>
</reference>
<dbReference type="PANTHER" id="PTHR24171">
    <property type="entry name" value="ANKYRIN REPEAT DOMAIN-CONTAINING PROTEIN 39-RELATED"/>
    <property type="match status" value="1"/>
</dbReference>
<dbReference type="GO" id="GO:0004842">
    <property type="term" value="F:ubiquitin-protein transferase activity"/>
    <property type="evidence" value="ECO:0007669"/>
    <property type="project" value="TreeGrafter"/>
</dbReference>
<dbReference type="Gene3D" id="1.20.1280.50">
    <property type="match status" value="1"/>
</dbReference>
<proteinExistence type="predicted"/>
<evidence type="ECO:0000256" key="4">
    <source>
        <dbReference type="SAM" id="MobiDB-lite"/>
    </source>
</evidence>
<evidence type="ECO:0000259" key="5">
    <source>
        <dbReference type="Pfam" id="PF12937"/>
    </source>
</evidence>
<evidence type="ECO:0000313" key="7">
    <source>
        <dbReference type="Proteomes" id="UP000243217"/>
    </source>
</evidence>
<dbReference type="InterPro" id="IPR036047">
    <property type="entry name" value="F-box-like_dom_sf"/>
</dbReference>
<dbReference type="SMART" id="SM00248">
    <property type="entry name" value="ANK"/>
    <property type="match status" value="3"/>
</dbReference>
<dbReference type="GO" id="GO:0085020">
    <property type="term" value="P:protein K6-linked ubiquitination"/>
    <property type="evidence" value="ECO:0007669"/>
    <property type="project" value="TreeGrafter"/>
</dbReference>
<dbReference type="SUPFAM" id="SSF81383">
    <property type="entry name" value="F-box domain"/>
    <property type="match status" value="1"/>
</dbReference>
<evidence type="ECO:0000256" key="2">
    <source>
        <dbReference type="ARBA" id="ARBA00023043"/>
    </source>
</evidence>
<dbReference type="PANTHER" id="PTHR24171:SF8">
    <property type="entry name" value="BRCA1-ASSOCIATED RING DOMAIN PROTEIN 1"/>
    <property type="match status" value="1"/>
</dbReference>
<dbReference type="InterPro" id="IPR036770">
    <property type="entry name" value="Ankyrin_rpt-contain_sf"/>
</dbReference>
<dbReference type="Gene3D" id="1.25.40.20">
    <property type="entry name" value="Ankyrin repeat-containing domain"/>
    <property type="match status" value="1"/>
</dbReference>
<keyword evidence="2 3" id="KW-0040">ANK repeat</keyword>
<dbReference type="AlphaFoldDB" id="A0A1V9YS09"/>
<dbReference type="PRINTS" id="PR01415">
    <property type="entry name" value="ANKYRIN"/>
</dbReference>
<sequence length="367" mass="42034">MARKENQEIEELCAVERNESVRPSTSLGRKDGAKLKQTKKKKTMQYSDKLTGLMGIEREQLAQQILIASEKGNKKAVYLLLHQGIERGHCIGMQGYTPLHHAASRGHLEIAQLLLQFGWLINQTNKFGETALHLACYSGHFTIAEFLLDKGAEINALNNDRENALFYASRKGHFRLVRLLLRRDINWKLKNRFDDTAEDEAKDKLTCQEFALGKDEQERLQISRDQRPAAQRTTENQLQTKHREHIFTFLNLRELSRALQVCYRWQRAADAPRLWANFKVSRWELSLNKSLGLGVVAPMSGYRPKQTIKPRPSTSGAEIFSCALGFQGIPKYQTTLSPASSSKIDIQRNRRPQTANIFLNSPRYLSR</sequence>
<dbReference type="InterPro" id="IPR001810">
    <property type="entry name" value="F-box_dom"/>
</dbReference>
<dbReference type="PROSITE" id="PS50297">
    <property type="entry name" value="ANK_REP_REGION"/>
    <property type="match status" value="2"/>
</dbReference>
<keyword evidence="1" id="KW-0677">Repeat</keyword>
<accession>A0A1V9YS09</accession>
<dbReference type="STRING" id="74557.A0A1V9YS09"/>
<dbReference type="Proteomes" id="UP000243217">
    <property type="component" value="Unassembled WGS sequence"/>
</dbReference>
<evidence type="ECO:0000256" key="1">
    <source>
        <dbReference type="ARBA" id="ARBA00022737"/>
    </source>
</evidence>
<dbReference type="OrthoDB" id="61473at2759"/>
<dbReference type="SUPFAM" id="SSF48403">
    <property type="entry name" value="Ankyrin repeat"/>
    <property type="match status" value="1"/>
</dbReference>
<name>A0A1V9YS09_9STRA</name>
<evidence type="ECO:0000313" key="6">
    <source>
        <dbReference type="EMBL" id="OQR88599.1"/>
    </source>
</evidence>
<feature type="repeat" description="ANK" evidence="3">
    <location>
        <begin position="127"/>
        <end position="159"/>
    </location>
</feature>
<protein>
    <submittedName>
        <fullName evidence="6">F-box protein</fullName>
    </submittedName>
</protein>
<keyword evidence="7" id="KW-1185">Reference proteome</keyword>
<dbReference type="Pfam" id="PF12937">
    <property type="entry name" value="F-box-like"/>
    <property type="match status" value="1"/>
</dbReference>
<dbReference type="InterPro" id="IPR002110">
    <property type="entry name" value="Ankyrin_rpt"/>
</dbReference>